<accession>A0A7G9SGS4</accession>
<dbReference type="EMBL" id="CP060718">
    <property type="protein sequence ID" value="QNN67049.1"/>
    <property type="molecule type" value="Genomic_DNA"/>
</dbReference>
<protein>
    <submittedName>
        <fullName evidence="4">Response regulator</fullName>
    </submittedName>
</protein>
<dbReference type="KEGG" id="slut:H9L13_10465"/>
<keyword evidence="1 2" id="KW-0597">Phosphoprotein</keyword>
<keyword evidence="5" id="KW-1185">Reference proteome</keyword>
<evidence type="ECO:0000313" key="4">
    <source>
        <dbReference type="EMBL" id="QNN67049.1"/>
    </source>
</evidence>
<reference evidence="4 5" key="1">
    <citation type="submission" date="2020-08" db="EMBL/GenBank/DDBJ databases">
        <title>Genome sequence of Sphingomonas lutea KCTC 23642T.</title>
        <authorList>
            <person name="Hyun D.-W."/>
            <person name="Bae J.-W."/>
        </authorList>
    </citation>
    <scope>NUCLEOTIDE SEQUENCE [LARGE SCALE GENOMIC DNA]</scope>
    <source>
        <strain evidence="4 5">KCTC 23642</strain>
    </source>
</reference>
<dbReference type="SMART" id="SM00448">
    <property type="entry name" value="REC"/>
    <property type="match status" value="1"/>
</dbReference>
<dbReference type="PANTHER" id="PTHR44591:SF3">
    <property type="entry name" value="RESPONSE REGULATORY DOMAIN-CONTAINING PROTEIN"/>
    <property type="match status" value="1"/>
</dbReference>
<dbReference type="PROSITE" id="PS50110">
    <property type="entry name" value="RESPONSE_REGULATORY"/>
    <property type="match status" value="1"/>
</dbReference>
<dbReference type="Proteomes" id="UP000515971">
    <property type="component" value="Chromosome"/>
</dbReference>
<name>A0A7G9SGS4_9SPHN</name>
<evidence type="ECO:0000259" key="3">
    <source>
        <dbReference type="PROSITE" id="PS50110"/>
    </source>
</evidence>
<dbReference type="InterPro" id="IPR011006">
    <property type="entry name" value="CheY-like_superfamily"/>
</dbReference>
<evidence type="ECO:0000256" key="1">
    <source>
        <dbReference type="ARBA" id="ARBA00022553"/>
    </source>
</evidence>
<dbReference type="RefSeq" id="WP_187537641.1">
    <property type="nucleotide sequence ID" value="NZ_BAABJT010000001.1"/>
</dbReference>
<dbReference type="Gene3D" id="3.40.50.2300">
    <property type="match status" value="1"/>
</dbReference>
<dbReference type="PANTHER" id="PTHR44591">
    <property type="entry name" value="STRESS RESPONSE REGULATOR PROTEIN 1"/>
    <property type="match status" value="1"/>
</dbReference>
<gene>
    <name evidence="4" type="ORF">H9L13_10465</name>
</gene>
<dbReference type="AlphaFoldDB" id="A0A7G9SGS4"/>
<evidence type="ECO:0000256" key="2">
    <source>
        <dbReference type="PROSITE-ProRule" id="PRU00169"/>
    </source>
</evidence>
<dbReference type="InterPro" id="IPR050595">
    <property type="entry name" value="Bact_response_regulator"/>
</dbReference>
<dbReference type="GO" id="GO:0000160">
    <property type="term" value="P:phosphorelay signal transduction system"/>
    <property type="evidence" value="ECO:0007669"/>
    <property type="project" value="InterPro"/>
</dbReference>
<evidence type="ECO:0000313" key="5">
    <source>
        <dbReference type="Proteomes" id="UP000515971"/>
    </source>
</evidence>
<sequence>MLFGKRKQIVKRILIVEDEPLTAFDNENFLGDAGYEIVATVDDLDEALDVLKREQIDLILSDVRLRKQQTGIELAKEAKKRGVPTLFATGHPYPGAAEIAVGCLTKPYSERQLCKAIEAVDKHLQRQKVKPFKGLELFLHDDEQK</sequence>
<feature type="modified residue" description="4-aspartylphosphate" evidence="2">
    <location>
        <position position="62"/>
    </location>
</feature>
<dbReference type="SUPFAM" id="SSF52172">
    <property type="entry name" value="CheY-like"/>
    <property type="match status" value="1"/>
</dbReference>
<dbReference type="InterPro" id="IPR001789">
    <property type="entry name" value="Sig_transdc_resp-reg_receiver"/>
</dbReference>
<dbReference type="Pfam" id="PF00072">
    <property type="entry name" value="Response_reg"/>
    <property type="match status" value="1"/>
</dbReference>
<organism evidence="4 5">
    <name type="scientific">Sphingomonas lutea</name>
    <dbReference type="NCBI Taxonomy" id="1045317"/>
    <lineage>
        <taxon>Bacteria</taxon>
        <taxon>Pseudomonadati</taxon>
        <taxon>Pseudomonadota</taxon>
        <taxon>Alphaproteobacteria</taxon>
        <taxon>Sphingomonadales</taxon>
        <taxon>Sphingomonadaceae</taxon>
        <taxon>Sphingomonas</taxon>
    </lineage>
</organism>
<proteinExistence type="predicted"/>
<feature type="domain" description="Response regulatory" evidence="3">
    <location>
        <begin position="12"/>
        <end position="121"/>
    </location>
</feature>